<evidence type="ECO:0000256" key="1">
    <source>
        <dbReference type="SAM" id="SignalP"/>
    </source>
</evidence>
<dbReference type="AlphaFoldDB" id="A0AAV0YKA8"/>
<evidence type="ECO:0000313" key="3">
    <source>
        <dbReference type="Proteomes" id="UP001157006"/>
    </source>
</evidence>
<dbReference type="InterPro" id="IPR010800">
    <property type="entry name" value="GRP"/>
</dbReference>
<keyword evidence="3" id="KW-1185">Reference proteome</keyword>
<dbReference type="Proteomes" id="UP001157006">
    <property type="component" value="Chromosome 1L"/>
</dbReference>
<name>A0AAV0YKA8_VICFA</name>
<keyword evidence="1" id="KW-0732">Signal</keyword>
<reference evidence="2 3" key="1">
    <citation type="submission" date="2023-01" db="EMBL/GenBank/DDBJ databases">
        <authorList>
            <person name="Kreplak J."/>
        </authorList>
    </citation>
    <scope>NUCLEOTIDE SEQUENCE [LARGE SCALE GENOMIC DNA]</scope>
</reference>
<protein>
    <recommendedName>
        <fullName evidence="4">Glycine-rich protein</fullName>
    </recommendedName>
</protein>
<feature type="signal peptide" evidence="1">
    <location>
        <begin position="1"/>
        <end position="26"/>
    </location>
</feature>
<gene>
    <name evidence="2" type="ORF">VFH_I254960</name>
</gene>
<sequence>MYSKTTVVHILGLLAWLVHISSEVSARVFTETSSNTQKDVENINENKVSYGDYGGFGGVYPGNRNYLNNGRGYYGGYPNGGFYPNNGYLINGGGYGGGYPINGGSNVGNGGYGLGYPGNTGGFNGNDFIRTIGDIIGGIVGNIGGGLNGGRRGAAVAVQTKDNTHN</sequence>
<dbReference type="Pfam" id="PF07172">
    <property type="entry name" value="GRP"/>
    <property type="match status" value="1"/>
</dbReference>
<evidence type="ECO:0008006" key="4">
    <source>
        <dbReference type="Google" id="ProtNLM"/>
    </source>
</evidence>
<organism evidence="2 3">
    <name type="scientific">Vicia faba</name>
    <name type="common">Broad bean</name>
    <name type="synonym">Faba vulgaris</name>
    <dbReference type="NCBI Taxonomy" id="3906"/>
    <lineage>
        <taxon>Eukaryota</taxon>
        <taxon>Viridiplantae</taxon>
        <taxon>Streptophyta</taxon>
        <taxon>Embryophyta</taxon>
        <taxon>Tracheophyta</taxon>
        <taxon>Spermatophyta</taxon>
        <taxon>Magnoliopsida</taxon>
        <taxon>eudicotyledons</taxon>
        <taxon>Gunneridae</taxon>
        <taxon>Pentapetalae</taxon>
        <taxon>rosids</taxon>
        <taxon>fabids</taxon>
        <taxon>Fabales</taxon>
        <taxon>Fabaceae</taxon>
        <taxon>Papilionoideae</taxon>
        <taxon>50 kb inversion clade</taxon>
        <taxon>NPAAA clade</taxon>
        <taxon>Hologalegina</taxon>
        <taxon>IRL clade</taxon>
        <taxon>Fabeae</taxon>
        <taxon>Vicia</taxon>
    </lineage>
</organism>
<accession>A0AAV0YKA8</accession>
<proteinExistence type="predicted"/>
<feature type="chain" id="PRO_5043527487" description="Glycine-rich protein" evidence="1">
    <location>
        <begin position="27"/>
        <end position="166"/>
    </location>
</feature>
<evidence type="ECO:0000313" key="2">
    <source>
        <dbReference type="EMBL" id="CAI8586446.1"/>
    </source>
</evidence>
<dbReference type="EMBL" id="OX451736">
    <property type="protein sequence ID" value="CAI8586446.1"/>
    <property type="molecule type" value="Genomic_DNA"/>
</dbReference>